<sequence length="184" mass="21280">MRQGLHLFNAALLFLCASLYLGTGWSLVLFSFPVEPLLTVDNYWMQFVPQLREATRILTVVTFVMLASAAVLFWNERRTVLRWYPIIVFVGVLAAGLVTRNLIFPRNREMAAGITDPERLHVVIREWMALSRLRVGIWTAEWLAMMGYFAHRLVLLERRVMAGQRTVPPMREVRTGRRPVEVLP</sequence>
<keyword evidence="1" id="KW-0472">Membrane</keyword>
<evidence type="ECO:0000313" key="3">
    <source>
        <dbReference type="Proteomes" id="UP000662747"/>
    </source>
</evidence>
<evidence type="ECO:0000256" key="1">
    <source>
        <dbReference type="SAM" id="Phobius"/>
    </source>
</evidence>
<feature type="transmembrane region" description="Helical" evidence="1">
    <location>
        <begin position="81"/>
        <end position="103"/>
    </location>
</feature>
<dbReference type="EMBL" id="CP071090">
    <property type="protein sequence ID" value="QSQ28556.1"/>
    <property type="molecule type" value="Genomic_DNA"/>
</dbReference>
<feature type="transmembrane region" description="Helical" evidence="1">
    <location>
        <begin position="54"/>
        <end position="74"/>
    </location>
</feature>
<keyword evidence="3" id="KW-1185">Reference proteome</keyword>
<evidence type="ECO:0000313" key="2">
    <source>
        <dbReference type="EMBL" id="QSQ28556.1"/>
    </source>
</evidence>
<proteinExistence type="predicted"/>
<gene>
    <name evidence="2" type="ORF">JY651_46760</name>
</gene>
<keyword evidence="1" id="KW-0812">Transmembrane</keyword>
<name>A0ABX7PDH9_9BACT</name>
<accession>A0ABX7PDH9</accession>
<dbReference type="Proteomes" id="UP000662747">
    <property type="component" value="Chromosome"/>
</dbReference>
<evidence type="ECO:0008006" key="4">
    <source>
        <dbReference type="Google" id="ProtNLM"/>
    </source>
</evidence>
<organism evidence="2 3">
    <name type="scientific">Pyxidicoccus parkwayensis</name>
    <dbReference type="NCBI Taxonomy" id="2813578"/>
    <lineage>
        <taxon>Bacteria</taxon>
        <taxon>Pseudomonadati</taxon>
        <taxon>Myxococcota</taxon>
        <taxon>Myxococcia</taxon>
        <taxon>Myxococcales</taxon>
        <taxon>Cystobacterineae</taxon>
        <taxon>Myxococcaceae</taxon>
        <taxon>Pyxidicoccus</taxon>
    </lineage>
</organism>
<keyword evidence="1" id="KW-1133">Transmembrane helix</keyword>
<protein>
    <recommendedName>
        <fullName evidence="4">DUF1772 domain-containing protein</fullName>
    </recommendedName>
</protein>
<feature type="transmembrane region" description="Helical" evidence="1">
    <location>
        <begin position="12"/>
        <end position="34"/>
    </location>
</feature>
<feature type="transmembrane region" description="Helical" evidence="1">
    <location>
        <begin position="135"/>
        <end position="155"/>
    </location>
</feature>
<reference evidence="2 3" key="1">
    <citation type="submission" date="2021-02" db="EMBL/GenBank/DDBJ databases">
        <title>De Novo genome assembly of isolated myxobacteria.</title>
        <authorList>
            <person name="Stevens D.C."/>
        </authorList>
    </citation>
    <scope>NUCLEOTIDE SEQUENCE [LARGE SCALE GENOMIC DNA]</scope>
    <source>
        <strain evidence="3">SCPEA02</strain>
    </source>
</reference>